<dbReference type="OrthoDB" id="3540563at2"/>
<sequence length="108" mass="11322">MRITKKFIVAGAGVVTLVAGGGAAVAATSAPAPKVTAEQAIEIAHKQVAGAWVSELDFDSQGTRADVWEIELTKGSQLHELKIDAATGKVTKNETERADKDDDDSDDD</sequence>
<keyword evidence="2" id="KW-0732">Signal</keyword>
<evidence type="ECO:0000313" key="5">
    <source>
        <dbReference type="Proteomes" id="UP000294543"/>
    </source>
</evidence>
<dbReference type="Gene3D" id="3.10.450.40">
    <property type="match status" value="1"/>
</dbReference>
<dbReference type="Proteomes" id="UP000294543">
    <property type="component" value="Unassembled WGS sequence"/>
</dbReference>
<dbReference type="RefSeq" id="WP_132513048.1">
    <property type="nucleotide sequence ID" value="NZ_SMKP01000085.1"/>
</dbReference>
<organism evidence="4 5">
    <name type="scientific">Nonomuraea diastatica</name>
    <dbReference type="NCBI Taxonomy" id="1848329"/>
    <lineage>
        <taxon>Bacteria</taxon>
        <taxon>Bacillati</taxon>
        <taxon>Actinomycetota</taxon>
        <taxon>Actinomycetes</taxon>
        <taxon>Streptosporangiales</taxon>
        <taxon>Streptosporangiaceae</taxon>
        <taxon>Nonomuraea</taxon>
    </lineage>
</organism>
<reference evidence="4 5" key="1">
    <citation type="submission" date="2019-03" db="EMBL/GenBank/DDBJ databases">
        <title>Draft genome sequences of novel Actinobacteria.</title>
        <authorList>
            <person name="Sahin N."/>
            <person name="Ay H."/>
            <person name="Saygin H."/>
        </authorList>
    </citation>
    <scope>NUCLEOTIDE SEQUENCE [LARGE SCALE GENOMIC DNA]</scope>
    <source>
        <strain evidence="4 5">KC712</strain>
    </source>
</reference>
<comment type="caution">
    <text evidence="4">The sequence shown here is derived from an EMBL/GenBank/DDBJ whole genome shotgun (WGS) entry which is preliminary data.</text>
</comment>
<evidence type="ECO:0000259" key="3">
    <source>
        <dbReference type="Pfam" id="PF03413"/>
    </source>
</evidence>
<feature type="signal peptide" evidence="2">
    <location>
        <begin position="1"/>
        <end position="26"/>
    </location>
</feature>
<feature type="chain" id="PRO_5020388022" description="PepSY domain-containing protein" evidence="2">
    <location>
        <begin position="27"/>
        <end position="108"/>
    </location>
</feature>
<feature type="compositionally biased region" description="Basic and acidic residues" evidence="1">
    <location>
        <begin position="91"/>
        <end position="100"/>
    </location>
</feature>
<feature type="domain" description="PepSY" evidence="3">
    <location>
        <begin position="34"/>
        <end position="92"/>
    </location>
</feature>
<dbReference type="AlphaFoldDB" id="A0A4R4WR18"/>
<protein>
    <recommendedName>
        <fullName evidence="3">PepSY domain-containing protein</fullName>
    </recommendedName>
</protein>
<gene>
    <name evidence="4" type="ORF">E1294_27575</name>
</gene>
<accession>A0A4R4WR18</accession>
<proteinExistence type="predicted"/>
<evidence type="ECO:0000313" key="4">
    <source>
        <dbReference type="EMBL" id="TDD17490.1"/>
    </source>
</evidence>
<dbReference type="Pfam" id="PF03413">
    <property type="entry name" value="PepSY"/>
    <property type="match status" value="1"/>
</dbReference>
<name>A0A4R4WR18_9ACTN</name>
<dbReference type="EMBL" id="SMKP01000085">
    <property type="protein sequence ID" value="TDD17490.1"/>
    <property type="molecule type" value="Genomic_DNA"/>
</dbReference>
<feature type="region of interest" description="Disordered" evidence="1">
    <location>
        <begin position="86"/>
        <end position="108"/>
    </location>
</feature>
<evidence type="ECO:0000256" key="2">
    <source>
        <dbReference type="SAM" id="SignalP"/>
    </source>
</evidence>
<evidence type="ECO:0000256" key="1">
    <source>
        <dbReference type="SAM" id="MobiDB-lite"/>
    </source>
</evidence>
<dbReference type="InterPro" id="IPR025711">
    <property type="entry name" value="PepSY"/>
</dbReference>
<keyword evidence="5" id="KW-1185">Reference proteome</keyword>